<evidence type="ECO:0000256" key="2">
    <source>
        <dbReference type="ARBA" id="ARBA00023002"/>
    </source>
</evidence>
<keyword evidence="4" id="KW-1185">Reference proteome</keyword>
<evidence type="ECO:0000256" key="1">
    <source>
        <dbReference type="ARBA" id="ARBA00006484"/>
    </source>
</evidence>
<gene>
    <name evidence="3" type="ORF">PDIGIT_LOCUS8208</name>
</gene>
<dbReference type="GO" id="GO:0016491">
    <property type="term" value="F:oxidoreductase activity"/>
    <property type="evidence" value="ECO:0007669"/>
    <property type="project" value="UniProtKB-KW"/>
</dbReference>
<proteinExistence type="inferred from homology"/>
<comment type="similarity">
    <text evidence="1">Belongs to the short-chain dehydrogenases/reductases (SDR) family.</text>
</comment>
<evidence type="ECO:0000313" key="3">
    <source>
        <dbReference type="EMBL" id="CAI6335131.1"/>
    </source>
</evidence>
<dbReference type="AlphaFoldDB" id="A0A9W4UFA1"/>
<comment type="caution">
    <text evidence="3">The sequence shown here is derived from an EMBL/GenBank/DDBJ whole genome shotgun (WGS) entry which is preliminary data.</text>
</comment>
<dbReference type="EMBL" id="CAOQHR010000005">
    <property type="protein sequence ID" value="CAI6335131.1"/>
    <property type="molecule type" value="Genomic_DNA"/>
</dbReference>
<reference evidence="3" key="1">
    <citation type="submission" date="2023-01" db="EMBL/GenBank/DDBJ databases">
        <authorList>
            <person name="Van Ghelder C."/>
            <person name="Rancurel C."/>
        </authorList>
    </citation>
    <scope>NUCLEOTIDE SEQUENCE</scope>
    <source>
        <strain evidence="3">CNCM I-4278</strain>
    </source>
</reference>
<dbReference type="OrthoDB" id="5336600at2759"/>
<accession>A0A9W4UFA1</accession>
<dbReference type="InterPro" id="IPR036291">
    <property type="entry name" value="NAD(P)-bd_dom_sf"/>
</dbReference>
<dbReference type="Gene3D" id="3.40.50.720">
    <property type="entry name" value="NAD(P)-binding Rossmann-like Domain"/>
    <property type="match status" value="1"/>
</dbReference>
<organism evidence="3 4">
    <name type="scientific">Periconia digitata</name>
    <dbReference type="NCBI Taxonomy" id="1303443"/>
    <lineage>
        <taxon>Eukaryota</taxon>
        <taxon>Fungi</taxon>
        <taxon>Dikarya</taxon>
        <taxon>Ascomycota</taxon>
        <taxon>Pezizomycotina</taxon>
        <taxon>Dothideomycetes</taxon>
        <taxon>Pleosporomycetidae</taxon>
        <taxon>Pleosporales</taxon>
        <taxon>Massarineae</taxon>
        <taxon>Periconiaceae</taxon>
        <taxon>Periconia</taxon>
    </lineage>
</organism>
<protein>
    <recommendedName>
        <fullName evidence="5">Short-chain dehydrogenase</fullName>
    </recommendedName>
</protein>
<dbReference type="Proteomes" id="UP001152607">
    <property type="component" value="Unassembled WGS sequence"/>
</dbReference>
<evidence type="ECO:0000313" key="4">
    <source>
        <dbReference type="Proteomes" id="UP001152607"/>
    </source>
</evidence>
<dbReference type="SUPFAM" id="SSF51735">
    <property type="entry name" value="NAD(P)-binding Rossmann-fold domains"/>
    <property type="match status" value="1"/>
</dbReference>
<name>A0A9W4UFA1_9PLEO</name>
<dbReference type="PANTHER" id="PTHR43669:SF4">
    <property type="entry name" value="SHORT-CHAIN DEHYDROGENASE"/>
    <property type="match status" value="1"/>
</dbReference>
<dbReference type="InterPro" id="IPR002347">
    <property type="entry name" value="SDR_fam"/>
</dbReference>
<evidence type="ECO:0008006" key="5">
    <source>
        <dbReference type="Google" id="ProtNLM"/>
    </source>
</evidence>
<sequence>MSASKILLLIGAGPRVGDGVARAFVEKGYKVALASRTQRNPDTAEQIHFDADVSSAESVVDLFSRVKEKLGSPSVVVYNAASLTFAKANDPLSIPLAAFARDLTINTTSVYAAAHEAVKVFEELPEEASKTFIFTGNSLNEKISPPFIDLGMGKTATAYAIKAASTVYQEKGYKFYYADERKSDGSSAGQELHGDAHGKLYVELSEGKTQGPWQQTFVPGKGYQKF</sequence>
<keyword evidence="2" id="KW-0560">Oxidoreductase</keyword>
<dbReference type="Pfam" id="PF13561">
    <property type="entry name" value="adh_short_C2"/>
    <property type="match status" value="1"/>
</dbReference>
<dbReference type="PANTHER" id="PTHR43669">
    <property type="entry name" value="5-KETO-D-GLUCONATE 5-REDUCTASE"/>
    <property type="match status" value="1"/>
</dbReference>